<dbReference type="PANTHER" id="PTHR22926:SF5">
    <property type="entry name" value="PHOSPHO-N-ACETYLMURAMOYL-PENTAPEPTIDE-TRANSFERASE HOMOLOG"/>
    <property type="match status" value="1"/>
</dbReference>
<dbReference type="GO" id="GO:0005886">
    <property type="term" value="C:plasma membrane"/>
    <property type="evidence" value="ECO:0007669"/>
    <property type="project" value="UniProtKB-SubCell"/>
</dbReference>
<comment type="cofactor">
    <cofactor evidence="12 14">
        <name>Mg(2+)</name>
        <dbReference type="ChEBI" id="CHEBI:18420"/>
    </cofactor>
</comment>
<dbReference type="Pfam" id="PF10555">
    <property type="entry name" value="MraY_sig1"/>
    <property type="match status" value="1"/>
</dbReference>
<comment type="function">
    <text evidence="12">Catalyzes the initial step of the lipid cycle reactions in the biosynthesis of the cell wall peptidoglycan: transfers peptidoglycan precursor phospho-MurNAc-pentapeptide from UDP-MurNAc-pentapeptide onto the lipid carrier undecaprenyl phosphate, yielding undecaprenyl-pyrophosphoryl-MurNAc-pentapeptide, known as lipid I.</text>
</comment>
<accession>A0AAU7CZG6</accession>
<keyword evidence="6 12" id="KW-0133">Cell shape</keyword>
<keyword evidence="4 12" id="KW-0808">Transferase</keyword>
<reference evidence="16" key="1">
    <citation type="submission" date="2023-03" db="EMBL/GenBank/DDBJ databases">
        <title>Edaphobacter sp.</title>
        <authorList>
            <person name="Huber K.J."/>
            <person name="Papendorf J."/>
            <person name="Pilke C."/>
            <person name="Bunk B."/>
            <person name="Sproeer C."/>
            <person name="Pester M."/>
        </authorList>
    </citation>
    <scope>NUCLEOTIDE SEQUENCE</scope>
    <source>
        <strain evidence="15">DSM 109919</strain>
        <strain evidence="16">DSM 109920</strain>
    </source>
</reference>
<evidence type="ECO:0000256" key="10">
    <source>
        <dbReference type="ARBA" id="ARBA00023306"/>
    </source>
</evidence>
<accession>A0AAU7DAG1</accession>
<evidence type="ECO:0000256" key="3">
    <source>
        <dbReference type="ARBA" id="ARBA00022618"/>
    </source>
</evidence>
<dbReference type="PANTHER" id="PTHR22926">
    <property type="entry name" value="PHOSPHO-N-ACETYLMURAMOYL-PENTAPEPTIDE-TRANSFERASE"/>
    <property type="match status" value="1"/>
</dbReference>
<dbReference type="GO" id="GO:0071555">
    <property type="term" value="P:cell wall organization"/>
    <property type="evidence" value="ECO:0007669"/>
    <property type="project" value="UniProtKB-KW"/>
</dbReference>
<dbReference type="KEGG" id="epl:P4G45_04010"/>
<keyword evidence="7 12" id="KW-0573">Peptidoglycan synthesis</keyword>
<sequence length="378" mass="41862">MLYWLLYQKLFPYYRLFRIFRYLTFRTVFASLTALLIGLLIGPYVIEKLREFQIGQYIREEGPQSHQKKSGTPTMGGVLILISILVPTLLWSDLSNPLVWLVMLSTLAFGAIGFADDYIKVVHRRNKGLTARAKLGLQLLVSGGVAVALVALETRGNYSTRLMVPFAKRFRPDLVIDSLLHMPHIWWLAYAGFVVFVMIVIAGSSNAVNLTDGLDGLAIGCTIIAAGALTVLTYVSGHVVFADYLELQRMPLVSELTVFCGAMVGASIGFLWYNAHPAEVFMGDVGSLALGGAIGTVAVVIKQELLLPFIGGVFILEAVSVMLQVGSYKLRNGKRIFKMAPLHHHFELMGWSESKVIARFWIMALVFALFALTTLKLR</sequence>
<organism evidence="16">
    <name type="scientific">Edaphobacter paludis</name>
    <dbReference type="NCBI Taxonomy" id="3035702"/>
    <lineage>
        <taxon>Bacteria</taxon>
        <taxon>Pseudomonadati</taxon>
        <taxon>Acidobacteriota</taxon>
        <taxon>Terriglobia</taxon>
        <taxon>Terriglobales</taxon>
        <taxon>Acidobacteriaceae</taxon>
        <taxon>Edaphobacter</taxon>
    </lineage>
</organism>
<keyword evidence="12 14" id="KW-0479">Metal-binding</keyword>
<dbReference type="Pfam" id="PF00953">
    <property type="entry name" value="Glycos_transf_4"/>
    <property type="match status" value="1"/>
</dbReference>
<keyword evidence="12" id="KW-1003">Cell membrane</keyword>
<feature type="transmembrane region" description="Helical" evidence="12">
    <location>
        <begin position="185"/>
        <end position="204"/>
    </location>
</feature>
<dbReference type="NCBIfam" id="TIGR00445">
    <property type="entry name" value="mraY"/>
    <property type="match status" value="1"/>
</dbReference>
<keyword evidence="3 12" id="KW-0132">Cell division</keyword>
<dbReference type="InterPro" id="IPR018480">
    <property type="entry name" value="PNAcMuramoyl-5peptid_Trfase_CS"/>
</dbReference>
<evidence type="ECO:0000256" key="4">
    <source>
        <dbReference type="ARBA" id="ARBA00022679"/>
    </source>
</evidence>
<dbReference type="PROSITE" id="PS01347">
    <property type="entry name" value="MRAY_1"/>
    <property type="match status" value="1"/>
</dbReference>
<feature type="transmembrane region" description="Helical" evidence="12">
    <location>
        <begin position="216"/>
        <end position="236"/>
    </location>
</feature>
<dbReference type="AlphaFoldDB" id="A0AAU7DAG1"/>
<evidence type="ECO:0000256" key="2">
    <source>
        <dbReference type="ARBA" id="ARBA00005583"/>
    </source>
</evidence>
<comment type="subcellular location">
    <subcellularLocation>
        <location evidence="12">Cell membrane</location>
        <topology evidence="12">Multi-pass membrane protein</topology>
    </subcellularLocation>
    <subcellularLocation>
        <location evidence="1">Membrane</location>
        <topology evidence="1">Multi-pass membrane protein</topology>
    </subcellularLocation>
</comment>
<feature type="transmembrane region" description="Helical" evidence="12">
    <location>
        <begin position="280"/>
        <end position="301"/>
    </location>
</feature>
<evidence type="ECO:0000256" key="9">
    <source>
        <dbReference type="ARBA" id="ARBA00023136"/>
    </source>
</evidence>
<protein>
    <recommendedName>
        <fullName evidence="12 13">Phospho-N-acetylmuramoyl-pentapeptide-transferase</fullName>
        <ecNumber evidence="12 13">2.7.8.13</ecNumber>
    </recommendedName>
    <alternativeName>
        <fullName evidence="12">UDP-MurNAc-pentapeptide phosphotransferase</fullName>
    </alternativeName>
</protein>
<feature type="transmembrane region" description="Helical" evidence="12">
    <location>
        <begin position="20"/>
        <end position="46"/>
    </location>
</feature>
<evidence type="ECO:0000256" key="8">
    <source>
        <dbReference type="ARBA" id="ARBA00022989"/>
    </source>
</evidence>
<keyword evidence="10 12" id="KW-0131">Cell cycle</keyword>
<feature type="binding site" evidence="14">
    <location>
        <position position="209"/>
    </location>
    <ligand>
        <name>Mg(2+)</name>
        <dbReference type="ChEBI" id="CHEBI:18420"/>
    </ligand>
</feature>
<keyword evidence="11 12" id="KW-0961">Cell wall biogenesis/degradation</keyword>
<evidence type="ECO:0000256" key="13">
    <source>
        <dbReference type="NCBIfam" id="TIGR00445"/>
    </source>
</evidence>
<comment type="pathway">
    <text evidence="12">Cell wall biogenesis; peptidoglycan biosynthesis.</text>
</comment>
<dbReference type="EMBL" id="CP121195">
    <property type="protein sequence ID" value="XBH14325.1"/>
    <property type="molecule type" value="Genomic_DNA"/>
</dbReference>
<gene>
    <name evidence="12 16" type="primary">mraY</name>
    <name evidence="15" type="ORF">P4G45_04010</name>
    <name evidence="16" type="ORF">P8936_03975</name>
</gene>
<evidence type="ECO:0000256" key="7">
    <source>
        <dbReference type="ARBA" id="ARBA00022984"/>
    </source>
</evidence>
<feature type="transmembrane region" description="Helical" evidence="12">
    <location>
        <begin position="135"/>
        <end position="152"/>
    </location>
</feature>
<feature type="transmembrane region" description="Helical" evidence="12">
    <location>
        <begin position="356"/>
        <end position="375"/>
    </location>
</feature>
<name>A0AAU7DAG1_9BACT</name>
<feature type="transmembrane region" description="Helical" evidence="12">
    <location>
        <begin position="98"/>
        <end position="115"/>
    </location>
</feature>
<dbReference type="PROSITE" id="PS01348">
    <property type="entry name" value="MRAY_2"/>
    <property type="match status" value="1"/>
</dbReference>
<keyword evidence="5 12" id="KW-0812">Transmembrane</keyword>
<evidence type="ECO:0000256" key="11">
    <source>
        <dbReference type="ARBA" id="ARBA00023316"/>
    </source>
</evidence>
<comment type="catalytic activity">
    <reaction evidence="12">
        <text>UDP-N-acetyl-alpha-D-muramoyl-L-alanyl-gamma-D-glutamyl-meso-2,6-diaminopimeloyl-D-alanyl-D-alanine + di-trans,octa-cis-undecaprenyl phosphate = di-trans,octa-cis-undecaprenyl diphospho-N-acetyl-alpha-D-muramoyl-L-alanyl-D-glutamyl-meso-2,6-diaminopimeloyl-D-alanyl-D-alanine + UMP</text>
        <dbReference type="Rhea" id="RHEA:28386"/>
        <dbReference type="ChEBI" id="CHEBI:57865"/>
        <dbReference type="ChEBI" id="CHEBI:60392"/>
        <dbReference type="ChEBI" id="CHEBI:61386"/>
        <dbReference type="ChEBI" id="CHEBI:61387"/>
        <dbReference type="EC" id="2.7.8.13"/>
    </reaction>
</comment>
<evidence type="ECO:0000256" key="6">
    <source>
        <dbReference type="ARBA" id="ARBA00022960"/>
    </source>
</evidence>
<dbReference type="RefSeq" id="WP_348268388.1">
    <property type="nucleotide sequence ID" value="NZ_CP121194.1"/>
</dbReference>
<evidence type="ECO:0000256" key="14">
    <source>
        <dbReference type="PIRSR" id="PIRSR600715-1"/>
    </source>
</evidence>
<dbReference type="GO" id="GO:0008963">
    <property type="term" value="F:phospho-N-acetylmuramoyl-pentapeptide-transferase activity"/>
    <property type="evidence" value="ECO:0007669"/>
    <property type="project" value="UniProtKB-UniRule"/>
</dbReference>
<dbReference type="GO" id="GO:0046872">
    <property type="term" value="F:metal ion binding"/>
    <property type="evidence" value="ECO:0007669"/>
    <property type="project" value="UniProtKB-KW"/>
</dbReference>
<dbReference type="InterPro" id="IPR003524">
    <property type="entry name" value="PNAcMuramoyl-5peptid_Trfase"/>
</dbReference>
<evidence type="ECO:0000313" key="15">
    <source>
        <dbReference type="EMBL" id="XBH10898.1"/>
    </source>
</evidence>
<feature type="binding site" evidence="14">
    <location>
        <position position="284"/>
    </location>
    <ligand>
        <name>Mg(2+)</name>
        <dbReference type="ChEBI" id="CHEBI:18420"/>
    </ligand>
</feature>
<feature type="transmembrane region" description="Helical" evidence="12">
    <location>
        <begin position="74"/>
        <end position="92"/>
    </location>
</feature>
<dbReference type="InterPro" id="IPR000715">
    <property type="entry name" value="Glycosyl_transferase_4"/>
</dbReference>
<evidence type="ECO:0000256" key="5">
    <source>
        <dbReference type="ARBA" id="ARBA00022692"/>
    </source>
</evidence>
<evidence type="ECO:0000256" key="1">
    <source>
        <dbReference type="ARBA" id="ARBA00004141"/>
    </source>
</evidence>
<dbReference type="GO" id="GO:0051301">
    <property type="term" value="P:cell division"/>
    <property type="evidence" value="ECO:0007669"/>
    <property type="project" value="UniProtKB-KW"/>
</dbReference>
<proteinExistence type="inferred from homology"/>
<keyword evidence="12 14" id="KW-0460">Magnesium</keyword>
<comment type="similarity">
    <text evidence="2 12">Belongs to the glycosyltransferase 4 family. MraY subfamily.</text>
</comment>
<evidence type="ECO:0000313" key="16">
    <source>
        <dbReference type="EMBL" id="XBH14325.1"/>
    </source>
</evidence>
<feature type="transmembrane region" description="Helical" evidence="12">
    <location>
        <begin position="307"/>
        <end position="328"/>
    </location>
</feature>
<dbReference type="HAMAP" id="MF_00038">
    <property type="entry name" value="MraY"/>
    <property type="match status" value="1"/>
</dbReference>
<dbReference type="GO" id="GO:0009252">
    <property type="term" value="P:peptidoglycan biosynthetic process"/>
    <property type="evidence" value="ECO:0007669"/>
    <property type="project" value="UniProtKB-UniRule"/>
</dbReference>
<dbReference type="GO" id="GO:0008360">
    <property type="term" value="P:regulation of cell shape"/>
    <property type="evidence" value="ECO:0007669"/>
    <property type="project" value="UniProtKB-KW"/>
</dbReference>
<dbReference type="CDD" id="cd06852">
    <property type="entry name" value="GT_MraY"/>
    <property type="match status" value="1"/>
</dbReference>
<keyword evidence="8 12" id="KW-1133">Transmembrane helix</keyword>
<dbReference type="EMBL" id="CP121194">
    <property type="protein sequence ID" value="XBH10898.1"/>
    <property type="molecule type" value="Genomic_DNA"/>
</dbReference>
<keyword evidence="9 12" id="KW-0472">Membrane</keyword>
<dbReference type="EC" id="2.7.8.13" evidence="12 13"/>
<feature type="transmembrane region" description="Helical" evidence="12">
    <location>
        <begin position="256"/>
        <end position="273"/>
    </location>
</feature>
<evidence type="ECO:0000256" key="12">
    <source>
        <dbReference type="HAMAP-Rule" id="MF_00038"/>
    </source>
</evidence>